<dbReference type="Gene3D" id="3.40.50.1820">
    <property type="entry name" value="alpha/beta hydrolase"/>
    <property type="match status" value="1"/>
</dbReference>
<dbReference type="SUPFAM" id="SSF53474">
    <property type="entry name" value="alpha/beta-Hydrolases"/>
    <property type="match status" value="1"/>
</dbReference>
<evidence type="ECO:0000259" key="2">
    <source>
        <dbReference type="Pfam" id="PF00326"/>
    </source>
</evidence>
<dbReference type="GO" id="GO:0004252">
    <property type="term" value="F:serine-type endopeptidase activity"/>
    <property type="evidence" value="ECO:0007669"/>
    <property type="project" value="TreeGrafter"/>
</dbReference>
<gene>
    <name evidence="3" type="ORF">GPUN_1712</name>
</gene>
<reference evidence="3 4" key="1">
    <citation type="journal article" date="2012" name="J. Bacteriol.">
        <title>Genome sequence of proteorhodopsin-containing sea ice bacterium Glaciecola punicea ACAM 611T.</title>
        <authorList>
            <person name="Qin Q.-L."/>
            <person name="Xie B.-B."/>
            <person name="Shu Y.-L."/>
            <person name="Rong J.-C."/>
            <person name="Zhao D.-L."/>
            <person name="Zhang X.-Y."/>
            <person name="Chen X.-L."/>
            <person name="Zhou B.-C."/>
            <person name="Zhanga Y.-Z."/>
        </authorList>
    </citation>
    <scope>NUCLEOTIDE SEQUENCE [LARGE SCALE GENOMIC DNA]</scope>
    <source>
        <strain evidence="3 4">ACAM 611</strain>
    </source>
</reference>
<sequence>MCRGTGHDGVFAARFSPDGRQLAVDVRRSDKSGLYLVDRDDETRFWTQGHSAAWLANGSGIVFVHDNDLWSIEVGANSAKRLTNDEADVRAPRPSPNGDKVVFASGRSGHQDLWLVPVDGSAPPQQLTKGAMPQDETRFAHSWSPDGSTVAYYSNRTDTWSNDLWLVDVEDQEEKQLTKSFMGLGDPSWSHDGLRIAAFGAAKSAHWYTEMSDLFIIDTKNGTAEALSMQITAREPGAPAWSGDGSELFFSNHSRGEVTLWRLPAAGGVATRMSQAGGLIHDWDQSPQGDEFALVRSTPTRGKEIDLLATRGGSLTQLTQFASNWSGLVVPEEISYRSWDGLYIQAFIFRPPGFDVDKTYPVVVQVHGGGTHSYYNGLNLVEQRLAQQGYVVFAVNYRGGSGFGRRFQDLSKNDWANGQALDAAAAADYIRAQPWSSGKVGIYGYSYGGIISLAAIARAPDAFDAAVPMAGIYDFASSHENAERLIQLWATQGHGGSPQERPEIYAISNTISRLNAVKTPVLLMHGESDTIAPFEQYQQAVAELKRHGKVLEAHSYAGEPHRFRDPANRVDMYRRLEAWMDRWLKQPPQKSLQDAP</sequence>
<dbReference type="AlphaFoldDB" id="H5TC01"/>
<dbReference type="InterPro" id="IPR011042">
    <property type="entry name" value="6-blade_b-propeller_TolB-like"/>
</dbReference>
<dbReference type="EMBL" id="BAET01000016">
    <property type="protein sequence ID" value="GAB55828.1"/>
    <property type="molecule type" value="Genomic_DNA"/>
</dbReference>
<dbReference type="InterPro" id="IPR029058">
    <property type="entry name" value="AB_hydrolase_fold"/>
</dbReference>
<dbReference type="Pfam" id="PF00326">
    <property type="entry name" value="Peptidase_S9"/>
    <property type="match status" value="1"/>
</dbReference>
<keyword evidence="4" id="KW-1185">Reference proteome</keyword>
<dbReference type="InterPro" id="IPR001375">
    <property type="entry name" value="Peptidase_S9_cat"/>
</dbReference>
<comment type="caution">
    <text evidence="3">The sequence shown here is derived from an EMBL/GenBank/DDBJ whole genome shotgun (WGS) entry which is preliminary data.</text>
</comment>
<proteinExistence type="predicted"/>
<dbReference type="Gene3D" id="2.120.10.30">
    <property type="entry name" value="TolB, C-terminal domain"/>
    <property type="match status" value="2"/>
</dbReference>
<dbReference type="Pfam" id="PF26549">
    <property type="entry name" value="Tricorn_N"/>
    <property type="match status" value="1"/>
</dbReference>
<name>H5TC01_9ALTE</name>
<dbReference type="PANTHER" id="PTHR42776">
    <property type="entry name" value="SERINE PEPTIDASE S9 FAMILY MEMBER"/>
    <property type="match status" value="1"/>
</dbReference>
<dbReference type="PANTHER" id="PTHR42776:SF27">
    <property type="entry name" value="DIPEPTIDYL PEPTIDASE FAMILY MEMBER 6"/>
    <property type="match status" value="1"/>
</dbReference>
<dbReference type="STRING" id="56804.BAE46_13645"/>
<evidence type="ECO:0000313" key="3">
    <source>
        <dbReference type="EMBL" id="GAB55828.1"/>
    </source>
</evidence>
<accession>H5TC01</accession>
<dbReference type="eggNOG" id="COG1506">
    <property type="taxonomic scope" value="Bacteria"/>
</dbReference>
<evidence type="ECO:0000256" key="1">
    <source>
        <dbReference type="ARBA" id="ARBA00022801"/>
    </source>
</evidence>
<evidence type="ECO:0000313" key="4">
    <source>
        <dbReference type="Proteomes" id="UP000053586"/>
    </source>
</evidence>
<dbReference type="SUPFAM" id="SSF82171">
    <property type="entry name" value="DPP6 N-terminal domain-like"/>
    <property type="match status" value="1"/>
</dbReference>
<protein>
    <recommendedName>
        <fullName evidence="2">Peptidase S9 prolyl oligopeptidase catalytic domain-containing protein</fullName>
    </recommendedName>
</protein>
<reference evidence="3 4" key="2">
    <citation type="journal article" date="2017" name="Antonie Van Leeuwenhoek">
        <title>Rhizobium rhizosphaerae sp. nov., a novel species isolated from rice rhizosphere.</title>
        <authorList>
            <person name="Zhao J.J."/>
            <person name="Zhang J."/>
            <person name="Zhang R.J."/>
            <person name="Zhang C.W."/>
            <person name="Yin H.Q."/>
            <person name="Zhang X.X."/>
        </authorList>
    </citation>
    <scope>NUCLEOTIDE SEQUENCE [LARGE SCALE GENOMIC DNA]</scope>
    <source>
        <strain evidence="3 4">ACAM 611</strain>
    </source>
</reference>
<dbReference type="GO" id="GO:0006508">
    <property type="term" value="P:proteolysis"/>
    <property type="evidence" value="ECO:0007669"/>
    <property type="project" value="InterPro"/>
</dbReference>
<organism evidence="3 4">
    <name type="scientific">Glaciecola punicea ACAM 611</name>
    <dbReference type="NCBI Taxonomy" id="1121923"/>
    <lineage>
        <taxon>Bacteria</taxon>
        <taxon>Pseudomonadati</taxon>
        <taxon>Pseudomonadota</taxon>
        <taxon>Gammaproteobacteria</taxon>
        <taxon>Alteromonadales</taxon>
        <taxon>Alteromonadaceae</taxon>
        <taxon>Glaciecola</taxon>
    </lineage>
</organism>
<keyword evidence="1" id="KW-0378">Hydrolase</keyword>
<dbReference type="Proteomes" id="UP000053586">
    <property type="component" value="Unassembled WGS sequence"/>
</dbReference>
<feature type="domain" description="Peptidase S9 prolyl oligopeptidase catalytic" evidence="2">
    <location>
        <begin position="383"/>
        <end position="585"/>
    </location>
</feature>